<dbReference type="Gene3D" id="2.40.170.20">
    <property type="entry name" value="TonB-dependent receptor, beta-barrel domain"/>
    <property type="match status" value="1"/>
</dbReference>
<dbReference type="AlphaFoldDB" id="A0A7Y9QV26"/>
<evidence type="ECO:0000256" key="1">
    <source>
        <dbReference type="ARBA" id="ARBA00004571"/>
    </source>
</evidence>
<keyword evidence="8 11" id="KW-0472">Membrane</keyword>
<feature type="signal peptide" evidence="13">
    <location>
        <begin position="1"/>
        <end position="22"/>
    </location>
</feature>
<evidence type="ECO:0000256" key="4">
    <source>
        <dbReference type="ARBA" id="ARBA00022452"/>
    </source>
</evidence>
<sequence>MHPSRTLTALACLALISPVALGQNAGGVRALAELSLEDLMRVEVVSASRGSDRLGDVAAPVFVITRDDILRTGVRSLPEALRLAPGVDVARLSGARWAVGVRGDAGRFSNKLQVLVDGRSIYSPLFSGVMWETQRVPLADIERIEIIRGPAGAVWGANAVNGVINIITRRAQDSLGQQVDVEAGSEGAMVLHGSRSTGSAEAGAWRLYAQVDGTGRSSAPDGSDANDASLVSTAGLRFDRDVDAHTQLTAQAQLMHSRVDDTRLRPVVTPPYSLQSPTTQTIDRVHAHGTLTHRLHAHSQLTLSGLVAVESGEELGSQSVNSQIADLEVSHAFQPIGSVHQITWGLGARLYQDHNETQGIGKFDPARRRMTDWRLFGQDRWVGFDDRLSIVGGLRLDHTFFAGTRSQPSLAVAWKQTPDMTLWSSLSRAIRVPSRGEEDADVAVAVVPPGVAGNPLPILLRSGADQPTVVESVRALQAGLRNRLNEQLAFDATLFRQVYDPLGFRAPTPLNPQLVMAQTPYIDATLGRAPGRASATGLELSSDWRPLPSLRQQLSYTWLRTEVPDSQVGRGGALVQSPRHLLTLRLSYDVSPLLSVDAWARYTSERGTDTLAAGYIPARKVLDLSARWSVARNTVLSARAYNLGGPRRVEIQPDIGYSKPVNVSPGLGVRVEIRH</sequence>
<dbReference type="InterPro" id="IPR037066">
    <property type="entry name" value="Plug_dom_sf"/>
</dbReference>
<dbReference type="Proteomes" id="UP000518288">
    <property type="component" value="Unassembled WGS sequence"/>
</dbReference>
<keyword evidence="6 13" id="KW-0732">Signal</keyword>
<gene>
    <name evidence="16" type="ORF">BDD16_000160</name>
</gene>
<dbReference type="PANTHER" id="PTHR30069">
    <property type="entry name" value="TONB-DEPENDENT OUTER MEMBRANE RECEPTOR"/>
    <property type="match status" value="1"/>
</dbReference>
<dbReference type="PROSITE" id="PS52016">
    <property type="entry name" value="TONB_DEPENDENT_REC_3"/>
    <property type="match status" value="1"/>
</dbReference>
<keyword evidence="5 11" id="KW-0812">Transmembrane</keyword>
<dbReference type="Pfam" id="PF07715">
    <property type="entry name" value="Plug"/>
    <property type="match status" value="1"/>
</dbReference>
<evidence type="ECO:0000256" key="5">
    <source>
        <dbReference type="ARBA" id="ARBA00022692"/>
    </source>
</evidence>
<protein>
    <submittedName>
        <fullName evidence="16">Iron complex outermembrane receptor protein</fullName>
    </submittedName>
</protein>
<evidence type="ECO:0000259" key="15">
    <source>
        <dbReference type="Pfam" id="PF07715"/>
    </source>
</evidence>
<evidence type="ECO:0000259" key="14">
    <source>
        <dbReference type="Pfam" id="PF00593"/>
    </source>
</evidence>
<evidence type="ECO:0000313" key="17">
    <source>
        <dbReference type="Proteomes" id="UP000518288"/>
    </source>
</evidence>
<dbReference type="InterPro" id="IPR000531">
    <property type="entry name" value="Beta-barrel_TonB"/>
</dbReference>
<evidence type="ECO:0000256" key="8">
    <source>
        <dbReference type="ARBA" id="ARBA00023136"/>
    </source>
</evidence>
<dbReference type="InterPro" id="IPR012910">
    <property type="entry name" value="Plug_dom"/>
</dbReference>
<comment type="subcellular location">
    <subcellularLocation>
        <location evidence="1 11">Cell outer membrane</location>
        <topology evidence="1 11">Multi-pass membrane protein</topology>
    </subcellularLocation>
</comment>
<evidence type="ECO:0000256" key="6">
    <source>
        <dbReference type="ARBA" id="ARBA00022729"/>
    </source>
</evidence>
<dbReference type="EMBL" id="JACCFH010000001">
    <property type="protein sequence ID" value="NYG31174.1"/>
    <property type="molecule type" value="Genomic_DNA"/>
</dbReference>
<keyword evidence="17" id="KW-1185">Reference proteome</keyword>
<evidence type="ECO:0000256" key="11">
    <source>
        <dbReference type="PROSITE-ProRule" id="PRU01360"/>
    </source>
</evidence>
<evidence type="ECO:0000256" key="9">
    <source>
        <dbReference type="ARBA" id="ARBA00023170"/>
    </source>
</evidence>
<evidence type="ECO:0000256" key="7">
    <source>
        <dbReference type="ARBA" id="ARBA00023077"/>
    </source>
</evidence>
<name>A0A7Y9QV26_9BURK</name>
<proteinExistence type="inferred from homology"/>
<organism evidence="16 17">
    <name type="scientific">Sphaerotilus montanus</name>
    <dbReference type="NCBI Taxonomy" id="522889"/>
    <lineage>
        <taxon>Bacteria</taxon>
        <taxon>Pseudomonadati</taxon>
        <taxon>Pseudomonadota</taxon>
        <taxon>Betaproteobacteria</taxon>
        <taxon>Burkholderiales</taxon>
        <taxon>Sphaerotilaceae</taxon>
        <taxon>Sphaerotilus</taxon>
    </lineage>
</organism>
<comment type="caution">
    <text evidence="16">The sequence shown here is derived from an EMBL/GenBank/DDBJ whole genome shotgun (WGS) entry which is preliminary data.</text>
</comment>
<keyword evidence="3 11" id="KW-0813">Transport</keyword>
<dbReference type="Gene3D" id="2.170.130.10">
    <property type="entry name" value="TonB-dependent receptor, plug domain"/>
    <property type="match status" value="1"/>
</dbReference>
<evidence type="ECO:0000256" key="3">
    <source>
        <dbReference type="ARBA" id="ARBA00022448"/>
    </source>
</evidence>
<dbReference type="SUPFAM" id="SSF56935">
    <property type="entry name" value="Porins"/>
    <property type="match status" value="1"/>
</dbReference>
<dbReference type="Pfam" id="PF00593">
    <property type="entry name" value="TonB_dep_Rec_b-barrel"/>
    <property type="match status" value="1"/>
</dbReference>
<keyword evidence="9 16" id="KW-0675">Receptor</keyword>
<reference evidence="16 17" key="1">
    <citation type="submission" date="2020-07" db="EMBL/GenBank/DDBJ databases">
        <title>Genomic Encyclopedia of Archaeal and Bacterial Type Strains, Phase II (KMG-II): from individual species to whole genera.</title>
        <authorList>
            <person name="Goeker M."/>
        </authorList>
    </citation>
    <scope>NUCLEOTIDE SEQUENCE [LARGE SCALE GENOMIC DNA]</scope>
    <source>
        <strain evidence="16 17">DSM 21226</strain>
    </source>
</reference>
<feature type="domain" description="TonB-dependent receptor-like beta-barrel" evidence="14">
    <location>
        <begin position="213"/>
        <end position="643"/>
    </location>
</feature>
<keyword evidence="7 12" id="KW-0798">TonB box</keyword>
<evidence type="ECO:0000313" key="16">
    <source>
        <dbReference type="EMBL" id="NYG31174.1"/>
    </source>
</evidence>
<keyword evidence="4 11" id="KW-1134">Transmembrane beta strand</keyword>
<keyword evidence="10 11" id="KW-0998">Cell outer membrane</keyword>
<accession>A0A7Y9QV26</accession>
<dbReference type="RefSeq" id="WP_179632152.1">
    <property type="nucleotide sequence ID" value="NZ_JACCFH010000001.1"/>
</dbReference>
<dbReference type="InterPro" id="IPR036942">
    <property type="entry name" value="Beta-barrel_TonB_sf"/>
</dbReference>
<feature type="domain" description="TonB-dependent receptor plug" evidence="15">
    <location>
        <begin position="56"/>
        <end position="163"/>
    </location>
</feature>
<dbReference type="PANTHER" id="PTHR30069:SF29">
    <property type="entry name" value="HEMOGLOBIN AND HEMOGLOBIN-HAPTOGLOBIN-BINDING PROTEIN 1-RELATED"/>
    <property type="match status" value="1"/>
</dbReference>
<evidence type="ECO:0000256" key="2">
    <source>
        <dbReference type="ARBA" id="ARBA00009810"/>
    </source>
</evidence>
<comment type="similarity">
    <text evidence="2 11 12">Belongs to the TonB-dependent receptor family.</text>
</comment>
<feature type="chain" id="PRO_5031525870" evidence="13">
    <location>
        <begin position="23"/>
        <end position="675"/>
    </location>
</feature>
<dbReference type="GO" id="GO:0044718">
    <property type="term" value="P:siderophore transmembrane transport"/>
    <property type="evidence" value="ECO:0007669"/>
    <property type="project" value="TreeGrafter"/>
</dbReference>
<dbReference type="InterPro" id="IPR039426">
    <property type="entry name" value="TonB-dep_rcpt-like"/>
</dbReference>
<evidence type="ECO:0000256" key="12">
    <source>
        <dbReference type="RuleBase" id="RU003357"/>
    </source>
</evidence>
<dbReference type="GO" id="GO:0015344">
    <property type="term" value="F:siderophore uptake transmembrane transporter activity"/>
    <property type="evidence" value="ECO:0007669"/>
    <property type="project" value="TreeGrafter"/>
</dbReference>
<evidence type="ECO:0000256" key="13">
    <source>
        <dbReference type="SAM" id="SignalP"/>
    </source>
</evidence>
<dbReference type="GO" id="GO:0009279">
    <property type="term" value="C:cell outer membrane"/>
    <property type="evidence" value="ECO:0007669"/>
    <property type="project" value="UniProtKB-SubCell"/>
</dbReference>
<evidence type="ECO:0000256" key="10">
    <source>
        <dbReference type="ARBA" id="ARBA00023237"/>
    </source>
</evidence>